<dbReference type="EMBL" id="GG702472">
    <property type="protein sequence ID" value="KOB89461.1"/>
    <property type="molecule type" value="Genomic_DNA"/>
</dbReference>
<proteinExistence type="predicted"/>
<evidence type="ECO:0000313" key="1">
    <source>
        <dbReference type="EMBL" id="KOB89461.1"/>
    </source>
</evidence>
<name>A0A0L7M9G2_PLAF4</name>
<sequence>MEEVWGSAASVHIATKRDLLGLVIQCPLSSIHRVKVRVRFTLPYDLFCNIEESSLD</sequence>
<reference evidence="2" key="2">
    <citation type="submission" date="2006-09" db="EMBL/GenBank/DDBJ databases">
        <title>The genome sequence of Plasmodium falciparum Dd2.</title>
        <authorList>
            <consortium name="The Broad Institute Genome Sequencing Platform"/>
            <person name="Birren B."/>
            <person name="Lander E."/>
            <person name="Galagan J."/>
            <person name="Nusbaum C."/>
            <person name="Devon K."/>
            <person name="Henn M."/>
            <person name="Jaffe D."/>
            <person name="Butler J."/>
            <person name="Alvarez P."/>
            <person name="Gnerre S."/>
            <person name="Grabherr M."/>
            <person name="Kleber M."/>
            <person name="Mauceli E."/>
            <person name="Brockman W."/>
            <person name="MacCallum I.A."/>
            <person name="Rounsley S."/>
            <person name="Young S."/>
            <person name="LaButti K."/>
            <person name="Pushparaj V."/>
            <person name="DeCaprio D."/>
            <person name="Crawford M."/>
            <person name="Koehrsen M."/>
            <person name="Engels R."/>
            <person name="Montgomery P."/>
            <person name="Pearson M."/>
            <person name="Howarth C."/>
            <person name="Larson L."/>
            <person name="Luoma S."/>
            <person name="White J."/>
            <person name="Kodira C."/>
            <person name="Zeng Q."/>
            <person name="O'Leary S."/>
            <person name="Yandava C."/>
            <person name="Alvarado L."/>
            <person name="Wirth D."/>
            <person name="Volkman S."/>
            <person name="Hartl D."/>
        </authorList>
    </citation>
    <scope>NUCLEOTIDE SEQUENCE [LARGE SCALE GENOMIC DNA]</scope>
</reference>
<organism evidence="1 2">
    <name type="scientific">Plasmodium falciparum (isolate Dd2)</name>
    <dbReference type="NCBI Taxonomy" id="57267"/>
    <lineage>
        <taxon>Eukaryota</taxon>
        <taxon>Sar</taxon>
        <taxon>Alveolata</taxon>
        <taxon>Apicomplexa</taxon>
        <taxon>Aconoidasida</taxon>
        <taxon>Haemosporida</taxon>
        <taxon>Plasmodiidae</taxon>
        <taxon>Plasmodium</taxon>
        <taxon>Plasmodium (Laverania)</taxon>
    </lineage>
</organism>
<evidence type="ECO:0000313" key="2">
    <source>
        <dbReference type="Proteomes" id="UP000054282"/>
    </source>
</evidence>
<dbReference type="KEGG" id="pfd:PFDG_05011"/>
<accession>A0A0L7M9G2</accession>
<gene>
    <name evidence="1" type="ORF">PFDG_05011</name>
</gene>
<dbReference type="Proteomes" id="UP000054282">
    <property type="component" value="Unassembled WGS sequence"/>
</dbReference>
<dbReference type="AlphaFoldDB" id="A0A0L7M9G2"/>
<protein>
    <submittedName>
        <fullName evidence="1">Uncharacterized protein</fullName>
    </submittedName>
</protein>
<reference evidence="2" key="1">
    <citation type="submission" date="2006-09" db="EMBL/GenBank/DDBJ databases">
        <title>Annotation of Plasmodium falciparum Dd2.</title>
        <authorList>
            <consortium name="The Broad Institute Genome Sequencing Platform"/>
            <person name="Volkman S.K."/>
            <person name="Neafsey D.E."/>
            <person name="Dash A.P."/>
            <person name="Chitnis C.E."/>
            <person name="Hartl D.L."/>
            <person name="Young S.K."/>
            <person name="Zeng Q."/>
            <person name="Koehrsen M."/>
            <person name="Alvarado L."/>
            <person name="Berlin A."/>
            <person name="Borenstein D."/>
            <person name="Chapman S.B."/>
            <person name="Chen Z."/>
            <person name="Engels R."/>
            <person name="Freedman E."/>
            <person name="Gellesch M."/>
            <person name="Goldberg J."/>
            <person name="Griggs A."/>
            <person name="Gujja S."/>
            <person name="Heilman E.R."/>
            <person name="Heiman D.I."/>
            <person name="Howarth C."/>
            <person name="Jen D."/>
            <person name="Larson L."/>
            <person name="Mehta T."/>
            <person name="Neiman D."/>
            <person name="Park D."/>
            <person name="Pearson M."/>
            <person name="Roberts A."/>
            <person name="Saif S."/>
            <person name="Shea T."/>
            <person name="Shenoy N."/>
            <person name="Sisk P."/>
            <person name="Stolte C."/>
            <person name="Sykes S."/>
            <person name="Walk T."/>
            <person name="White J."/>
            <person name="Yandava C."/>
            <person name="Haas B."/>
            <person name="Henn M.R."/>
            <person name="Nusbaum C."/>
            <person name="Birren B."/>
        </authorList>
    </citation>
    <scope>NUCLEOTIDE SEQUENCE [LARGE SCALE GENOMIC DNA]</scope>
</reference>